<dbReference type="Pfam" id="PF00350">
    <property type="entry name" value="Dynamin_N"/>
    <property type="match status" value="1"/>
</dbReference>
<dbReference type="VEuPathDB" id="FungiDB:CH63R_08415"/>
<accession>A0A1B7YCR8</accession>
<dbReference type="PRINTS" id="PR00195">
    <property type="entry name" value="DYNAMIN"/>
</dbReference>
<dbReference type="GO" id="GO:0048312">
    <property type="term" value="P:intracellular distribution of mitochondria"/>
    <property type="evidence" value="ECO:0007669"/>
    <property type="project" value="TreeGrafter"/>
</dbReference>
<dbReference type="RefSeq" id="XP_018158167.1">
    <property type="nucleotide sequence ID" value="XM_018303389.1"/>
</dbReference>
<dbReference type="GO" id="GO:0006897">
    <property type="term" value="P:endocytosis"/>
    <property type="evidence" value="ECO:0007669"/>
    <property type="project" value="TreeGrafter"/>
</dbReference>
<dbReference type="InterPro" id="IPR045063">
    <property type="entry name" value="Dynamin_N"/>
</dbReference>
<dbReference type="SUPFAM" id="SSF52540">
    <property type="entry name" value="P-loop containing nucleoside triphosphate hydrolases"/>
    <property type="match status" value="1"/>
</dbReference>
<dbReference type="PANTHER" id="PTHR11566">
    <property type="entry name" value="DYNAMIN"/>
    <property type="match status" value="1"/>
</dbReference>
<evidence type="ECO:0000259" key="1">
    <source>
        <dbReference type="Pfam" id="PF00350"/>
    </source>
</evidence>
<dbReference type="GO" id="GO:0000266">
    <property type="term" value="P:mitochondrial fission"/>
    <property type="evidence" value="ECO:0007669"/>
    <property type="project" value="TreeGrafter"/>
</dbReference>
<dbReference type="InterPro" id="IPR027417">
    <property type="entry name" value="P-loop_NTPase"/>
</dbReference>
<dbReference type="GO" id="GO:0005739">
    <property type="term" value="C:mitochondrion"/>
    <property type="evidence" value="ECO:0007669"/>
    <property type="project" value="TreeGrafter"/>
</dbReference>
<keyword evidence="3" id="KW-1185">Reference proteome</keyword>
<dbReference type="InterPro" id="IPR022812">
    <property type="entry name" value="Dynamin"/>
</dbReference>
<name>A0A1B7YCR8_COLHI</name>
<proteinExistence type="predicted"/>
<gene>
    <name evidence="2" type="ORF">CH63R_08415</name>
</gene>
<dbReference type="EMBL" id="LTAN01000005">
    <property type="protein sequence ID" value="OBR09650.1"/>
    <property type="molecule type" value="Genomic_DNA"/>
</dbReference>
<dbReference type="GO" id="GO:0008017">
    <property type="term" value="F:microtubule binding"/>
    <property type="evidence" value="ECO:0007669"/>
    <property type="project" value="TreeGrafter"/>
</dbReference>
<dbReference type="GeneID" id="28867496"/>
<organism evidence="2 3">
    <name type="scientific">Colletotrichum higginsianum (strain IMI 349063)</name>
    <name type="common">Crucifer anthracnose fungus</name>
    <dbReference type="NCBI Taxonomy" id="759273"/>
    <lineage>
        <taxon>Eukaryota</taxon>
        <taxon>Fungi</taxon>
        <taxon>Dikarya</taxon>
        <taxon>Ascomycota</taxon>
        <taxon>Pezizomycotina</taxon>
        <taxon>Sordariomycetes</taxon>
        <taxon>Hypocreomycetidae</taxon>
        <taxon>Glomerellales</taxon>
        <taxon>Glomerellaceae</taxon>
        <taxon>Colletotrichum</taxon>
        <taxon>Colletotrichum destructivum species complex</taxon>
    </lineage>
</organism>
<protein>
    <submittedName>
        <fullName evidence="2">Interferon-induced GTP-binding protein Mx1</fullName>
    </submittedName>
</protein>
<dbReference type="Proteomes" id="UP000092177">
    <property type="component" value="Chromosome 5"/>
</dbReference>
<dbReference type="GO" id="GO:0016020">
    <property type="term" value="C:membrane"/>
    <property type="evidence" value="ECO:0007669"/>
    <property type="project" value="TreeGrafter"/>
</dbReference>
<dbReference type="GO" id="GO:0016559">
    <property type="term" value="P:peroxisome fission"/>
    <property type="evidence" value="ECO:0007669"/>
    <property type="project" value="TreeGrafter"/>
</dbReference>
<comment type="caution">
    <text evidence="2">The sequence shown here is derived from an EMBL/GenBank/DDBJ whole genome shotgun (WGS) entry which is preliminary data.</text>
</comment>
<dbReference type="GO" id="GO:0003924">
    <property type="term" value="F:GTPase activity"/>
    <property type="evidence" value="ECO:0007669"/>
    <property type="project" value="TreeGrafter"/>
</dbReference>
<evidence type="ECO:0000313" key="3">
    <source>
        <dbReference type="Proteomes" id="UP000092177"/>
    </source>
</evidence>
<dbReference type="PANTHER" id="PTHR11566:SF215">
    <property type="entry name" value="DYNAMIN GTPASE"/>
    <property type="match status" value="1"/>
</dbReference>
<reference evidence="3" key="1">
    <citation type="journal article" date="2017" name="BMC Genomics">
        <title>Gapless genome assembly of Colletotrichum higginsianum reveals chromosome structure and association of transposable elements with secondary metabolite gene clusters.</title>
        <authorList>
            <person name="Dallery J.-F."/>
            <person name="Lapalu N."/>
            <person name="Zampounis A."/>
            <person name="Pigne S."/>
            <person name="Luyten I."/>
            <person name="Amselem J."/>
            <person name="Wittenberg A.H.J."/>
            <person name="Zhou S."/>
            <person name="de Queiroz M.V."/>
            <person name="Robin G.P."/>
            <person name="Auger A."/>
            <person name="Hainaut M."/>
            <person name="Henrissat B."/>
            <person name="Kim K.-T."/>
            <person name="Lee Y.-H."/>
            <person name="Lespinet O."/>
            <person name="Schwartz D.C."/>
            <person name="Thon M.R."/>
            <person name="O'Connell R.J."/>
        </authorList>
    </citation>
    <scope>NUCLEOTIDE SEQUENCE [LARGE SCALE GENOMIC DNA]</scope>
    <source>
        <strain evidence="3">IMI 349063</strain>
    </source>
</reference>
<dbReference type="Gene3D" id="3.40.50.300">
    <property type="entry name" value="P-loop containing nucleotide triphosphate hydrolases"/>
    <property type="match status" value="1"/>
</dbReference>
<dbReference type="KEGG" id="chig:CH63R_08415"/>
<feature type="domain" description="Dynamin N-terminal" evidence="1">
    <location>
        <begin position="31"/>
        <end position="104"/>
    </location>
</feature>
<evidence type="ECO:0000313" key="2">
    <source>
        <dbReference type="EMBL" id="OBR09650.1"/>
    </source>
</evidence>
<dbReference type="GO" id="GO:0005874">
    <property type="term" value="C:microtubule"/>
    <property type="evidence" value="ECO:0007669"/>
    <property type="project" value="TreeGrafter"/>
</dbReference>
<dbReference type="AlphaFoldDB" id="A0A1B7YCR8"/>
<sequence>MGIRMDATQKDVGLAAFSEDILKIEISGPDVIDVPRVFRVPTSGLTTESNIVLVENMVKSYMATRRTIILAVISCSVDIATQEILKPAEIADPEGVRTMGVLTKPDLVTGMATQGMIIDLVLVKRSTLRLGYHVVKNRSAYDNTSKLSQKVSGNRFVDVICQQVIFHLLLEGGVGPLKVFDPELIMKLDHDKLEQIAGEDAESIHQRQTLKGGWQASRRP</sequence>